<dbReference type="STRING" id="595494.Tola_0837"/>
<dbReference type="Proteomes" id="UP000009073">
    <property type="component" value="Chromosome"/>
</dbReference>
<accession>C4LBY6</accession>
<dbReference type="KEGG" id="tau:Tola_0837"/>
<evidence type="ECO:0000313" key="2">
    <source>
        <dbReference type="Proteomes" id="UP000009073"/>
    </source>
</evidence>
<dbReference type="AlphaFoldDB" id="C4LBY6"/>
<evidence type="ECO:0000313" key="1">
    <source>
        <dbReference type="EMBL" id="ACQ92465.1"/>
    </source>
</evidence>
<reference evidence="1 2" key="2">
    <citation type="journal article" date="2011" name="Stand. Genomic Sci.">
        <title>Complete genome sequence of Tolumonas auensis type strain (TA 4).</title>
        <authorList>
            <person name="Chertkov O."/>
            <person name="Copeland A."/>
            <person name="Lucas S."/>
            <person name="Lapidus A."/>
            <person name="Berry K.W."/>
            <person name="Detter J.C."/>
            <person name="Del Rio T.G."/>
            <person name="Hammon N."/>
            <person name="Dalin E."/>
            <person name="Tice H."/>
            <person name="Pitluck S."/>
            <person name="Richardson P."/>
            <person name="Bruce D."/>
            <person name="Goodwin L."/>
            <person name="Han C."/>
            <person name="Tapia R."/>
            <person name="Saunders E."/>
            <person name="Schmutz J."/>
            <person name="Brettin T."/>
            <person name="Larimer F."/>
            <person name="Land M."/>
            <person name="Hauser L."/>
            <person name="Spring S."/>
            <person name="Rohde M."/>
            <person name="Kyrpides N.C."/>
            <person name="Ivanova N."/>
            <person name="Goker M."/>
            <person name="Beller H.R."/>
            <person name="Klenk H.P."/>
            <person name="Woyke T."/>
        </authorList>
    </citation>
    <scope>NUCLEOTIDE SEQUENCE [LARGE SCALE GENOMIC DNA]</scope>
    <source>
        <strain evidence="2">DSM 9187 / TA4</strain>
    </source>
</reference>
<gene>
    <name evidence="1" type="ordered locus">Tola_0837</name>
</gene>
<protein>
    <submittedName>
        <fullName evidence="1">Uncharacterized protein</fullName>
    </submittedName>
</protein>
<sequence length="32" mass="3839">MKAKAKKETGYTCFRCEVFRNNKEEKETARNQ</sequence>
<keyword evidence="2" id="KW-1185">Reference proteome</keyword>
<organism evidence="1 2">
    <name type="scientific">Tolumonas auensis (strain DSM 9187 / NBRC 110442 / TA 4)</name>
    <dbReference type="NCBI Taxonomy" id="595494"/>
    <lineage>
        <taxon>Bacteria</taxon>
        <taxon>Pseudomonadati</taxon>
        <taxon>Pseudomonadota</taxon>
        <taxon>Gammaproteobacteria</taxon>
        <taxon>Aeromonadales</taxon>
        <taxon>Aeromonadaceae</taxon>
        <taxon>Tolumonas</taxon>
    </lineage>
</organism>
<dbReference type="EMBL" id="CP001616">
    <property type="protein sequence ID" value="ACQ92465.1"/>
    <property type="molecule type" value="Genomic_DNA"/>
</dbReference>
<reference evidence="2" key="1">
    <citation type="submission" date="2009-05" db="EMBL/GenBank/DDBJ databases">
        <title>Complete sequence of Tolumonas auensis DSM 9187.</title>
        <authorList>
            <consortium name="US DOE Joint Genome Institute"/>
            <person name="Lucas S."/>
            <person name="Copeland A."/>
            <person name="Lapidus A."/>
            <person name="Glavina del Rio T."/>
            <person name="Tice H."/>
            <person name="Bruce D."/>
            <person name="Goodwin L."/>
            <person name="Pitluck S."/>
            <person name="Chertkov O."/>
            <person name="Brettin T."/>
            <person name="Detter J.C."/>
            <person name="Han C."/>
            <person name="Larimer F."/>
            <person name="Land M."/>
            <person name="Hauser L."/>
            <person name="Kyrpides N."/>
            <person name="Mikhailova N."/>
            <person name="Spring S."/>
            <person name="Beller H."/>
        </authorList>
    </citation>
    <scope>NUCLEOTIDE SEQUENCE [LARGE SCALE GENOMIC DNA]</scope>
    <source>
        <strain evidence="2">DSM 9187 / TA4</strain>
    </source>
</reference>
<dbReference type="HOGENOM" id="CLU_3391896_0_0_6"/>
<proteinExistence type="predicted"/>
<name>C4LBY6_TOLAT</name>